<comment type="catalytic activity">
    <reaction evidence="9 10">
        <text>L-glutamine + H2O = L-glutamate + NH4(+)</text>
        <dbReference type="Rhea" id="RHEA:15889"/>
        <dbReference type="ChEBI" id="CHEBI:15377"/>
        <dbReference type="ChEBI" id="CHEBI:28938"/>
        <dbReference type="ChEBI" id="CHEBI:29985"/>
        <dbReference type="ChEBI" id="CHEBI:58359"/>
        <dbReference type="EC" id="3.5.1.2"/>
    </reaction>
</comment>
<name>A0ABW4J720_9LACO</name>
<dbReference type="PANTHER" id="PTHR42701:SF1">
    <property type="entry name" value="IMIDAZOLE GLYCEROL PHOSPHATE SYNTHASE SUBUNIT HISH"/>
    <property type="match status" value="1"/>
</dbReference>
<reference evidence="13" key="1">
    <citation type="journal article" date="2019" name="Int. J. Syst. Evol. Microbiol.">
        <title>The Global Catalogue of Microorganisms (GCM) 10K type strain sequencing project: providing services to taxonomists for standard genome sequencing and annotation.</title>
        <authorList>
            <consortium name="The Broad Institute Genomics Platform"/>
            <consortium name="The Broad Institute Genome Sequencing Center for Infectious Disease"/>
            <person name="Wu L."/>
            <person name="Ma J."/>
        </authorList>
    </citation>
    <scope>NUCLEOTIDE SEQUENCE [LARGE SCALE GENOMIC DNA]</scope>
    <source>
        <strain evidence="13">CCM 8896</strain>
    </source>
</reference>
<dbReference type="InterPro" id="IPR029062">
    <property type="entry name" value="Class_I_gatase-like"/>
</dbReference>
<evidence type="ECO:0000256" key="10">
    <source>
        <dbReference type="HAMAP-Rule" id="MF_00278"/>
    </source>
</evidence>
<comment type="subcellular location">
    <subcellularLocation>
        <location evidence="10">Cytoplasm</location>
    </subcellularLocation>
</comment>
<comment type="caution">
    <text evidence="12">The sequence shown here is derived from an EMBL/GenBank/DDBJ whole genome shotgun (WGS) entry which is preliminary data.</text>
</comment>
<comment type="pathway">
    <text evidence="1 10">Amino-acid biosynthesis; L-histidine biosynthesis; L-histidine from 5-phospho-alpha-D-ribose 1-diphosphate: step 5/9.</text>
</comment>
<feature type="domain" description="Glutamine amidotransferase" evidence="11">
    <location>
        <begin position="4"/>
        <end position="186"/>
    </location>
</feature>
<sequence length="208" mass="22574">MITVIDYDTGNTLNVKKALDYLGIPNELSAEPDKILAADGLILPGVGAFQKAMAALDDRQLIPVIQQAANNGKPILGICLGMQLLFETGYEFGTTAGLGILPGSVIPIPKKAGFKVPHMGWNQNTAQRRNAFGTIFDQKSTYFVHSYYVQTAAKNIVATTDYSVQIPSIVQQNNVIGMQFHPEKSGAVGLAGLKTFKEVIEDERFSRN</sequence>
<proteinExistence type="inferred from homology"/>
<evidence type="ECO:0000256" key="3">
    <source>
        <dbReference type="ARBA" id="ARBA00022605"/>
    </source>
</evidence>
<dbReference type="RefSeq" id="WP_125715479.1">
    <property type="nucleotide sequence ID" value="NZ_JBHTOP010000022.1"/>
</dbReference>
<keyword evidence="7 10" id="KW-0456">Lyase</keyword>
<dbReference type="Proteomes" id="UP001597267">
    <property type="component" value="Unassembled WGS sequence"/>
</dbReference>
<evidence type="ECO:0000256" key="8">
    <source>
        <dbReference type="ARBA" id="ARBA00047838"/>
    </source>
</evidence>
<evidence type="ECO:0000256" key="1">
    <source>
        <dbReference type="ARBA" id="ARBA00005091"/>
    </source>
</evidence>
<keyword evidence="4 10" id="KW-0378">Hydrolase</keyword>
<dbReference type="PANTHER" id="PTHR42701">
    <property type="entry name" value="IMIDAZOLE GLYCEROL PHOSPHATE SYNTHASE SUBUNIT HISH"/>
    <property type="match status" value="1"/>
</dbReference>
<dbReference type="EC" id="3.5.1.2" evidence="10"/>
<dbReference type="HAMAP" id="MF_00278">
    <property type="entry name" value="HisH"/>
    <property type="match status" value="1"/>
</dbReference>
<feature type="active site" evidence="10">
    <location>
        <position position="183"/>
    </location>
</feature>
<dbReference type="SUPFAM" id="SSF52317">
    <property type="entry name" value="Class I glutamine amidotransferase-like"/>
    <property type="match status" value="1"/>
</dbReference>
<evidence type="ECO:0000259" key="11">
    <source>
        <dbReference type="Pfam" id="PF00117"/>
    </source>
</evidence>
<keyword evidence="3 10" id="KW-0028">Amino-acid biosynthesis</keyword>
<comment type="subunit">
    <text evidence="2 10">Heterodimer of HisH and HisF.</text>
</comment>
<comment type="function">
    <text evidence="10">IGPS catalyzes the conversion of PRFAR and glutamine to IGP, AICAR and glutamate. The HisH subunit catalyzes the hydrolysis of glutamine to glutamate and ammonia as part of the synthesis of IGP and AICAR. The resulting ammonia molecule is channeled to the active site of HisF.</text>
</comment>
<dbReference type="Gene3D" id="3.40.50.880">
    <property type="match status" value="1"/>
</dbReference>
<gene>
    <name evidence="10 12" type="primary">hisH</name>
    <name evidence="12" type="ORF">ACFQ5M_08110</name>
</gene>
<comment type="catalytic activity">
    <reaction evidence="8 10">
        <text>5-[(5-phospho-1-deoxy-D-ribulos-1-ylimino)methylamino]-1-(5-phospho-beta-D-ribosyl)imidazole-4-carboxamide + L-glutamine = D-erythro-1-(imidazol-4-yl)glycerol 3-phosphate + 5-amino-1-(5-phospho-beta-D-ribosyl)imidazole-4-carboxamide + L-glutamate + H(+)</text>
        <dbReference type="Rhea" id="RHEA:24793"/>
        <dbReference type="ChEBI" id="CHEBI:15378"/>
        <dbReference type="ChEBI" id="CHEBI:29985"/>
        <dbReference type="ChEBI" id="CHEBI:58278"/>
        <dbReference type="ChEBI" id="CHEBI:58359"/>
        <dbReference type="ChEBI" id="CHEBI:58475"/>
        <dbReference type="ChEBI" id="CHEBI:58525"/>
        <dbReference type="EC" id="4.3.2.10"/>
    </reaction>
</comment>
<evidence type="ECO:0000256" key="5">
    <source>
        <dbReference type="ARBA" id="ARBA00022962"/>
    </source>
</evidence>
<keyword evidence="6 10" id="KW-0368">Histidine biosynthesis</keyword>
<keyword evidence="13" id="KW-1185">Reference proteome</keyword>
<dbReference type="EC" id="4.3.2.10" evidence="10"/>
<dbReference type="PROSITE" id="PS51274">
    <property type="entry name" value="GATASE_COBBQ"/>
    <property type="match status" value="1"/>
</dbReference>
<evidence type="ECO:0000256" key="4">
    <source>
        <dbReference type="ARBA" id="ARBA00022801"/>
    </source>
</evidence>
<evidence type="ECO:0000256" key="9">
    <source>
        <dbReference type="ARBA" id="ARBA00049534"/>
    </source>
</evidence>
<dbReference type="NCBIfam" id="TIGR01855">
    <property type="entry name" value="IMP_synth_hisH"/>
    <property type="match status" value="1"/>
</dbReference>
<dbReference type="PROSITE" id="PS51273">
    <property type="entry name" value="GATASE_TYPE_1"/>
    <property type="match status" value="1"/>
</dbReference>
<evidence type="ECO:0000313" key="13">
    <source>
        <dbReference type="Proteomes" id="UP001597267"/>
    </source>
</evidence>
<evidence type="ECO:0000256" key="7">
    <source>
        <dbReference type="ARBA" id="ARBA00023239"/>
    </source>
</evidence>
<feature type="active site" evidence="10">
    <location>
        <position position="181"/>
    </location>
</feature>
<feature type="active site" description="Nucleophile" evidence="10">
    <location>
        <position position="79"/>
    </location>
</feature>
<dbReference type="InterPro" id="IPR010139">
    <property type="entry name" value="Imidazole-glycPsynth_HisH"/>
</dbReference>
<organism evidence="12 13">
    <name type="scientific">Agrilactobacillus yilanensis</name>
    <dbReference type="NCBI Taxonomy" id="2485997"/>
    <lineage>
        <taxon>Bacteria</taxon>
        <taxon>Bacillati</taxon>
        <taxon>Bacillota</taxon>
        <taxon>Bacilli</taxon>
        <taxon>Lactobacillales</taxon>
        <taxon>Lactobacillaceae</taxon>
        <taxon>Agrilactobacillus</taxon>
    </lineage>
</organism>
<dbReference type="GO" id="GO:0016829">
    <property type="term" value="F:lyase activity"/>
    <property type="evidence" value="ECO:0007669"/>
    <property type="project" value="UniProtKB-KW"/>
</dbReference>
<protein>
    <recommendedName>
        <fullName evidence="10">Imidazole glycerol phosphate synthase subunit HisH</fullName>
        <ecNumber evidence="10">4.3.2.10</ecNumber>
    </recommendedName>
    <alternativeName>
        <fullName evidence="10">IGP synthase glutaminase subunit</fullName>
        <ecNumber evidence="10">3.5.1.2</ecNumber>
    </alternativeName>
    <alternativeName>
        <fullName evidence="10">IGP synthase subunit HisH</fullName>
    </alternativeName>
    <alternativeName>
        <fullName evidence="10">ImGP synthase subunit HisH</fullName>
        <shortName evidence="10">IGPS subunit HisH</shortName>
    </alternativeName>
</protein>
<evidence type="ECO:0000313" key="12">
    <source>
        <dbReference type="EMBL" id="MFD1672056.1"/>
    </source>
</evidence>
<accession>A0ABW4J720</accession>
<dbReference type="PIRSF" id="PIRSF000495">
    <property type="entry name" value="Amidotransf_hisH"/>
    <property type="match status" value="1"/>
</dbReference>
<dbReference type="InterPro" id="IPR017926">
    <property type="entry name" value="GATASE"/>
</dbReference>
<evidence type="ECO:0000256" key="6">
    <source>
        <dbReference type="ARBA" id="ARBA00023102"/>
    </source>
</evidence>
<keyword evidence="5 10" id="KW-0315">Glutamine amidotransferase</keyword>
<evidence type="ECO:0000256" key="2">
    <source>
        <dbReference type="ARBA" id="ARBA00011152"/>
    </source>
</evidence>
<dbReference type="Pfam" id="PF00117">
    <property type="entry name" value="GATase"/>
    <property type="match status" value="1"/>
</dbReference>
<dbReference type="EMBL" id="JBHTOP010000022">
    <property type="protein sequence ID" value="MFD1672056.1"/>
    <property type="molecule type" value="Genomic_DNA"/>
</dbReference>
<dbReference type="CDD" id="cd01748">
    <property type="entry name" value="GATase1_IGP_Synthase"/>
    <property type="match status" value="1"/>
</dbReference>
<keyword evidence="10" id="KW-0963">Cytoplasm</keyword>